<dbReference type="GO" id="GO:0016740">
    <property type="term" value="F:transferase activity"/>
    <property type="evidence" value="ECO:0007669"/>
    <property type="project" value="UniProtKB-KW"/>
</dbReference>
<dbReference type="EMBL" id="JALJOS010000040">
    <property type="protein sequence ID" value="KAK9821165.1"/>
    <property type="molecule type" value="Genomic_DNA"/>
</dbReference>
<comment type="similarity">
    <text evidence="2">Belongs to the GST superfamily. DHAR family.</text>
</comment>
<gene>
    <name evidence="5" type="ORF">WJX74_003323</name>
</gene>
<keyword evidence="6" id="KW-1185">Reference proteome</keyword>
<dbReference type="PROSITE" id="PS50404">
    <property type="entry name" value="GST_NTER"/>
    <property type="match status" value="1"/>
</dbReference>
<name>A0AAW1QIQ3_9CHLO</name>
<dbReference type="PANTHER" id="PTHR44420:SF2">
    <property type="entry name" value="GLUTATHIONE S-TRANSFERASE DHAR2-RELATED"/>
    <property type="match status" value="1"/>
</dbReference>
<dbReference type="Proteomes" id="UP001438707">
    <property type="component" value="Unassembled WGS sequence"/>
</dbReference>
<evidence type="ECO:0000256" key="1">
    <source>
        <dbReference type="ARBA" id="ARBA00022679"/>
    </source>
</evidence>
<dbReference type="GO" id="GO:0033355">
    <property type="term" value="P:ascorbate glutathione cycle"/>
    <property type="evidence" value="ECO:0007669"/>
    <property type="project" value="InterPro"/>
</dbReference>
<dbReference type="PANTHER" id="PTHR44420">
    <property type="entry name" value="GLUTATHIONE S-TRANSFERASE DHAR2-RELATED"/>
    <property type="match status" value="1"/>
</dbReference>
<dbReference type="AlphaFoldDB" id="A0AAW1QIQ3"/>
<keyword evidence="1" id="KW-0808">Transferase</keyword>
<evidence type="ECO:0000256" key="3">
    <source>
        <dbReference type="ARBA" id="ARBA00049544"/>
    </source>
</evidence>
<comment type="catalytic activity">
    <reaction evidence="3">
        <text>L-dehydroascorbate + 2 glutathione = glutathione disulfide + L-ascorbate</text>
        <dbReference type="Rhea" id="RHEA:24424"/>
        <dbReference type="ChEBI" id="CHEBI:38290"/>
        <dbReference type="ChEBI" id="CHEBI:57925"/>
        <dbReference type="ChEBI" id="CHEBI:58297"/>
        <dbReference type="ChEBI" id="CHEBI:58539"/>
        <dbReference type="EC" id="1.8.5.1"/>
    </reaction>
</comment>
<dbReference type="Gene3D" id="3.40.30.10">
    <property type="entry name" value="Glutaredoxin"/>
    <property type="match status" value="1"/>
</dbReference>
<reference evidence="5 6" key="1">
    <citation type="journal article" date="2024" name="Nat. Commun.">
        <title>Phylogenomics reveals the evolutionary origins of lichenization in chlorophyte algae.</title>
        <authorList>
            <person name="Puginier C."/>
            <person name="Libourel C."/>
            <person name="Otte J."/>
            <person name="Skaloud P."/>
            <person name="Haon M."/>
            <person name="Grisel S."/>
            <person name="Petersen M."/>
            <person name="Berrin J.G."/>
            <person name="Delaux P.M."/>
            <person name="Dal Grande F."/>
            <person name="Keller J."/>
        </authorList>
    </citation>
    <scope>NUCLEOTIDE SEQUENCE [LARGE SCALE GENOMIC DNA]</scope>
    <source>
        <strain evidence="5 6">SAG 2145</strain>
    </source>
</reference>
<comment type="caution">
    <text evidence="5">The sequence shown here is derived from an EMBL/GenBank/DDBJ whole genome shotgun (WGS) entry which is preliminary data.</text>
</comment>
<dbReference type="InterPro" id="IPR036282">
    <property type="entry name" value="Glutathione-S-Trfase_C_sf"/>
</dbReference>
<dbReference type="CDD" id="cd00570">
    <property type="entry name" value="GST_N_family"/>
    <property type="match status" value="1"/>
</dbReference>
<evidence type="ECO:0000256" key="2">
    <source>
        <dbReference type="ARBA" id="ARBA00024194"/>
    </source>
</evidence>
<evidence type="ECO:0000313" key="5">
    <source>
        <dbReference type="EMBL" id="KAK9821165.1"/>
    </source>
</evidence>
<sequence length="220" mass="24259">MASAGGPLYEAWVKGDPTNKVLGDCPFCHRVLLTLEEKELPYRKEYVDFAAKPEWLFSVNKNGSVPVVKDLSTENWLVDSAGICDAVEAAHPEHKLGSSDSIPDVAGSLFPAFKAFLQSPGPDEDARRSAAYVQQLRQIQDYLRTNSKGPYLGGQEPAAADLSLSPKLYHTTVALKHFKGFETPSELAEVPAYLSRMQGRKSWKNTFYSEDQVIAGWAAH</sequence>
<dbReference type="InterPro" id="IPR036249">
    <property type="entry name" value="Thioredoxin-like_sf"/>
</dbReference>
<dbReference type="SUPFAM" id="SSF52833">
    <property type="entry name" value="Thioredoxin-like"/>
    <property type="match status" value="1"/>
</dbReference>
<dbReference type="InterPro" id="IPR004045">
    <property type="entry name" value="Glutathione_S-Trfase_N"/>
</dbReference>
<organism evidence="5 6">
    <name type="scientific">Apatococcus lobatus</name>
    <dbReference type="NCBI Taxonomy" id="904363"/>
    <lineage>
        <taxon>Eukaryota</taxon>
        <taxon>Viridiplantae</taxon>
        <taxon>Chlorophyta</taxon>
        <taxon>core chlorophytes</taxon>
        <taxon>Trebouxiophyceae</taxon>
        <taxon>Chlorellales</taxon>
        <taxon>Chlorellaceae</taxon>
        <taxon>Apatococcus</taxon>
    </lineage>
</organism>
<dbReference type="GO" id="GO:0045174">
    <property type="term" value="F:glutathione dehydrogenase (ascorbate) activity"/>
    <property type="evidence" value="ECO:0007669"/>
    <property type="project" value="UniProtKB-EC"/>
</dbReference>
<dbReference type="Gene3D" id="1.20.1050.10">
    <property type="match status" value="1"/>
</dbReference>
<protein>
    <recommendedName>
        <fullName evidence="4">GST N-terminal domain-containing protein</fullName>
    </recommendedName>
</protein>
<evidence type="ECO:0000313" key="6">
    <source>
        <dbReference type="Proteomes" id="UP001438707"/>
    </source>
</evidence>
<proteinExistence type="inferred from homology"/>
<dbReference type="SUPFAM" id="SSF47616">
    <property type="entry name" value="GST C-terminal domain-like"/>
    <property type="match status" value="1"/>
</dbReference>
<feature type="domain" description="GST N-terminal" evidence="4">
    <location>
        <begin position="15"/>
        <end position="95"/>
    </location>
</feature>
<dbReference type="InterPro" id="IPR044627">
    <property type="entry name" value="DHAR1/2/3/4"/>
</dbReference>
<evidence type="ECO:0000259" key="4">
    <source>
        <dbReference type="PROSITE" id="PS50404"/>
    </source>
</evidence>
<accession>A0AAW1QIQ3</accession>
<dbReference type="Pfam" id="PF13409">
    <property type="entry name" value="GST_N_2"/>
    <property type="match status" value="1"/>
</dbReference>